<dbReference type="SMART" id="SM00091">
    <property type="entry name" value="PAS"/>
    <property type="match status" value="1"/>
</dbReference>
<feature type="domain" description="PAC" evidence="2">
    <location>
        <begin position="39"/>
        <end position="94"/>
    </location>
</feature>
<dbReference type="PROSITE" id="PS50112">
    <property type="entry name" value="PAS"/>
    <property type="match status" value="1"/>
</dbReference>
<gene>
    <name evidence="3" type="ORF">SAMN04488692_10349</name>
</gene>
<dbReference type="CDD" id="cd00130">
    <property type="entry name" value="PAS"/>
    <property type="match status" value="1"/>
</dbReference>
<dbReference type="PANTHER" id="PTHR44757:SF2">
    <property type="entry name" value="BIOFILM ARCHITECTURE MAINTENANCE PROTEIN MBAA"/>
    <property type="match status" value="1"/>
</dbReference>
<dbReference type="InterPro" id="IPR052155">
    <property type="entry name" value="Biofilm_reg_signaling"/>
</dbReference>
<evidence type="ECO:0000313" key="4">
    <source>
        <dbReference type="Proteomes" id="UP000199476"/>
    </source>
</evidence>
<dbReference type="EMBL" id="FNGO01000003">
    <property type="protein sequence ID" value="SDL28008.1"/>
    <property type="molecule type" value="Genomic_DNA"/>
</dbReference>
<keyword evidence="4" id="KW-1185">Reference proteome</keyword>
<dbReference type="InterPro" id="IPR035965">
    <property type="entry name" value="PAS-like_dom_sf"/>
</dbReference>
<dbReference type="Pfam" id="PF08448">
    <property type="entry name" value="PAS_4"/>
    <property type="match status" value="1"/>
</dbReference>
<dbReference type="OrthoDB" id="9763484at2"/>
<dbReference type="Gene3D" id="3.30.450.20">
    <property type="entry name" value="PAS domain"/>
    <property type="match status" value="2"/>
</dbReference>
<name>A0A1G9IRV7_9FIRM</name>
<sequence>MNEWYEENAPLEGKTCYRVHHALAKPCADCHVLRTLKTGEAAAKIEQPDHNPEVDYLELYSYPMIDDETGEITGIVELSRDISERKKAERELELTKSCLDKANMMFLRVSPEGIIRYANERVCEKLGYDRDELIGSKARRLVAEKSSVLERNEFWQEIKSSGSYVYEREFETKEGIVFPVHLISQYFEYEGEEFEMVFARDIKERKKM</sequence>
<reference evidence="3 4" key="1">
    <citation type="submission" date="2016-10" db="EMBL/GenBank/DDBJ databases">
        <authorList>
            <person name="de Groot N.N."/>
        </authorList>
    </citation>
    <scope>NUCLEOTIDE SEQUENCE [LARGE SCALE GENOMIC DNA]</scope>
    <source>
        <strain evidence="3 4">SLAS-1</strain>
    </source>
</reference>
<dbReference type="AlphaFoldDB" id="A0A1G9IRV7"/>
<dbReference type="Pfam" id="PF13426">
    <property type="entry name" value="PAS_9"/>
    <property type="match status" value="1"/>
</dbReference>
<evidence type="ECO:0000259" key="2">
    <source>
        <dbReference type="PROSITE" id="PS50113"/>
    </source>
</evidence>
<evidence type="ECO:0000313" key="3">
    <source>
        <dbReference type="EMBL" id="SDL28008.1"/>
    </source>
</evidence>
<dbReference type="Proteomes" id="UP000199476">
    <property type="component" value="Unassembled WGS sequence"/>
</dbReference>
<accession>A0A1G9IRV7</accession>
<dbReference type="InterPro" id="IPR013656">
    <property type="entry name" value="PAS_4"/>
</dbReference>
<dbReference type="PROSITE" id="PS50113">
    <property type="entry name" value="PAC"/>
    <property type="match status" value="1"/>
</dbReference>
<protein>
    <submittedName>
        <fullName evidence="3">PAS domain S-box-containing protein</fullName>
    </submittedName>
</protein>
<proteinExistence type="predicted"/>
<dbReference type="SUPFAM" id="SSF55785">
    <property type="entry name" value="PYP-like sensor domain (PAS domain)"/>
    <property type="match status" value="2"/>
</dbReference>
<feature type="domain" description="PAS" evidence="1">
    <location>
        <begin position="91"/>
        <end position="135"/>
    </location>
</feature>
<dbReference type="STRING" id="321763.SAMN04488692_10349"/>
<dbReference type="PANTHER" id="PTHR44757">
    <property type="entry name" value="DIGUANYLATE CYCLASE DGCP"/>
    <property type="match status" value="1"/>
</dbReference>
<evidence type="ECO:0000259" key="1">
    <source>
        <dbReference type="PROSITE" id="PS50112"/>
    </source>
</evidence>
<organism evidence="3 4">
    <name type="scientific">Halarsenatibacter silvermanii</name>
    <dbReference type="NCBI Taxonomy" id="321763"/>
    <lineage>
        <taxon>Bacteria</taxon>
        <taxon>Bacillati</taxon>
        <taxon>Bacillota</taxon>
        <taxon>Clostridia</taxon>
        <taxon>Halanaerobiales</taxon>
        <taxon>Halarsenatibacteraceae</taxon>
        <taxon>Halarsenatibacter</taxon>
    </lineage>
</organism>
<dbReference type="InterPro" id="IPR000700">
    <property type="entry name" value="PAS-assoc_C"/>
</dbReference>
<dbReference type="InterPro" id="IPR000014">
    <property type="entry name" value="PAS"/>
</dbReference>
<dbReference type="NCBIfam" id="TIGR00229">
    <property type="entry name" value="sensory_box"/>
    <property type="match status" value="1"/>
</dbReference>